<dbReference type="GO" id="GO:0004748">
    <property type="term" value="F:ribonucleoside-diphosphate reductase activity, thioredoxin disulfide as acceptor"/>
    <property type="evidence" value="ECO:0007669"/>
    <property type="project" value="UniProtKB-EC"/>
</dbReference>
<evidence type="ECO:0000256" key="2">
    <source>
        <dbReference type="ARBA" id="ARBA00012274"/>
    </source>
</evidence>
<evidence type="ECO:0000256" key="5">
    <source>
        <dbReference type="ARBA" id="ARBA00047754"/>
    </source>
</evidence>
<dbReference type="EC" id="1.17.4.1" evidence="2"/>
<dbReference type="InterPro" id="IPR024434">
    <property type="entry name" value="TSCPD_dom"/>
</dbReference>
<evidence type="ECO:0000256" key="3">
    <source>
        <dbReference type="ARBA" id="ARBA00022634"/>
    </source>
</evidence>
<feature type="non-terminal residue" evidence="8">
    <location>
        <position position="117"/>
    </location>
</feature>
<sequence>NAFAIAVSKGLQYGVPLDEFVDTFTFTRFEPQGIVEGHPNIKLSTSVIDYVFRVIGMEYLGRTDFVQIQPVIDNGDGHEQTPSKSALAQRVESPVRSEPITPDKVFEIRPGSDGRTA</sequence>
<keyword evidence="4" id="KW-0547">Nucleotide-binding</keyword>
<dbReference type="AlphaFoldDB" id="T0Y667"/>
<feature type="non-terminal residue" evidence="8">
    <location>
        <position position="1"/>
    </location>
</feature>
<keyword evidence="3" id="KW-0237">DNA synthesis</keyword>
<evidence type="ECO:0000256" key="1">
    <source>
        <dbReference type="ARBA" id="ARBA00007405"/>
    </source>
</evidence>
<protein>
    <recommendedName>
        <fullName evidence="2">ribonucleoside-diphosphate reductase</fullName>
        <ecNumber evidence="2">1.17.4.1</ecNumber>
    </recommendedName>
</protein>
<dbReference type="GO" id="GO:0000166">
    <property type="term" value="F:nucleotide binding"/>
    <property type="evidence" value="ECO:0007669"/>
    <property type="project" value="UniProtKB-KW"/>
</dbReference>
<accession>T0Y667</accession>
<dbReference type="EMBL" id="AUZX01016028">
    <property type="protein sequence ID" value="EQD27392.1"/>
    <property type="molecule type" value="Genomic_DNA"/>
</dbReference>
<proteinExistence type="inferred from homology"/>
<reference evidence="8" key="2">
    <citation type="journal article" date="2014" name="ISME J.">
        <title>Microbial stratification in low pH oxic and suboxic macroscopic growths along an acid mine drainage.</title>
        <authorList>
            <person name="Mendez-Garcia C."/>
            <person name="Mesa V."/>
            <person name="Sprenger R.R."/>
            <person name="Richter M."/>
            <person name="Diez M.S."/>
            <person name="Solano J."/>
            <person name="Bargiela R."/>
            <person name="Golyshina O.V."/>
            <person name="Manteca A."/>
            <person name="Ramos J.L."/>
            <person name="Gallego J.R."/>
            <person name="Llorente I."/>
            <person name="Martins Dos Santos V.A."/>
            <person name="Jensen O.N."/>
            <person name="Pelaez A.I."/>
            <person name="Sanchez J."/>
            <person name="Ferrer M."/>
        </authorList>
    </citation>
    <scope>NUCLEOTIDE SEQUENCE</scope>
</reference>
<evidence type="ECO:0000313" key="8">
    <source>
        <dbReference type="EMBL" id="EQD27392.1"/>
    </source>
</evidence>
<comment type="catalytic activity">
    <reaction evidence="5">
        <text>a 2'-deoxyribonucleoside 5'-diphosphate + [thioredoxin]-disulfide + H2O = a ribonucleoside 5'-diphosphate + [thioredoxin]-dithiol</text>
        <dbReference type="Rhea" id="RHEA:23252"/>
        <dbReference type="Rhea" id="RHEA-COMP:10698"/>
        <dbReference type="Rhea" id="RHEA-COMP:10700"/>
        <dbReference type="ChEBI" id="CHEBI:15377"/>
        <dbReference type="ChEBI" id="CHEBI:29950"/>
        <dbReference type="ChEBI" id="CHEBI:50058"/>
        <dbReference type="ChEBI" id="CHEBI:57930"/>
        <dbReference type="ChEBI" id="CHEBI:73316"/>
        <dbReference type="EC" id="1.17.4.1"/>
    </reaction>
</comment>
<organism evidence="8">
    <name type="scientific">mine drainage metagenome</name>
    <dbReference type="NCBI Taxonomy" id="410659"/>
    <lineage>
        <taxon>unclassified sequences</taxon>
        <taxon>metagenomes</taxon>
        <taxon>ecological metagenomes</taxon>
    </lineage>
</organism>
<name>T0Y667_9ZZZZ</name>
<evidence type="ECO:0000256" key="6">
    <source>
        <dbReference type="SAM" id="MobiDB-lite"/>
    </source>
</evidence>
<feature type="domain" description="TSCPD" evidence="7">
    <location>
        <begin position="2"/>
        <end position="56"/>
    </location>
</feature>
<comment type="caution">
    <text evidence="8">The sequence shown here is derived from an EMBL/GenBank/DDBJ whole genome shotgun (WGS) entry which is preliminary data.</text>
</comment>
<dbReference type="Pfam" id="PF12637">
    <property type="entry name" value="TSCPD"/>
    <property type="match status" value="1"/>
</dbReference>
<evidence type="ECO:0000259" key="7">
    <source>
        <dbReference type="Pfam" id="PF12637"/>
    </source>
</evidence>
<evidence type="ECO:0000256" key="4">
    <source>
        <dbReference type="ARBA" id="ARBA00022741"/>
    </source>
</evidence>
<feature type="compositionally biased region" description="Basic and acidic residues" evidence="6">
    <location>
        <begin position="104"/>
        <end position="117"/>
    </location>
</feature>
<dbReference type="GO" id="GO:0071897">
    <property type="term" value="P:DNA biosynthetic process"/>
    <property type="evidence" value="ECO:0007669"/>
    <property type="project" value="UniProtKB-KW"/>
</dbReference>
<comment type="similarity">
    <text evidence="1">Belongs to the ribonucleoside diphosphate reductase class-2 family.</text>
</comment>
<reference evidence="8" key="1">
    <citation type="submission" date="2013-08" db="EMBL/GenBank/DDBJ databases">
        <authorList>
            <person name="Mendez C."/>
            <person name="Richter M."/>
            <person name="Ferrer M."/>
            <person name="Sanchez J."/>
        </authorList>
    </citation>
    <scope>NUCLEOTIDE SEQUENCE</scope>
</reference>
<feature type="region of interest" description="Disordered" evidence="6">
    <location>
        <begin position="73"/>
        <end position="117"/>
    </location>
</feature>
<gene>
    <name evidence="8" type="ORF">B1A_21681</name>
</gene>